<dbReference type="InterPro" id="IPR014871">
    <property type="entry name" value="dUTPase/dCTP_pyrophosphatase"/>
</dbReference>
<evidence type="ECO:0000313" key="3">
    <source>
        <dbReference type="Proteomes" id="UP000630135"/>
    </source>
</evidence>
<reference evidence="3" key="3">
    <citation type="journal article" date="2019" name="Int. J. Syst. Evol. Microbiol.">
        <title>The Global Catalogue of Microorganisms (GCM) 10K type strain sequencing project: providing services to taxonomists for standard genome sequencing and annotation.</title>
        <authorList>
            <consortium name="The Broad Institute Genomics Platform"/>
            <consortium name="The Broad Institute Genome Sequencing Center for Infectious Disease"/>
            <person name="Wu L."/>
            <person name="Ma J."/>
        </authorList>
    </citation>
    <scope>NUCLEOTIDE SEQUENCE [LARGE SCALE GENOMIC DNA]</scope>
    <source>
        <strain evidence="3">CGMCC 1.8884</strain>
    </source>
</reference>
<keyword evidence="3" id="KW-1185">Reference proteome</keyword>
<dbReference type="EMBL" id="BMMA01000022">
    <property type="protein sequence ID" value="GGI87012.1"/>
    <property type="molecule type" value="Genomic_DNA"/>
</dbReference>
<dbReference type="RefSeq" id="WP_017870020.1">
    <property type="nucleotide sequence ID" value="NZ_BMLZ01000018.1"/>
</dbReference>
<dbReference type="GeneID" id="59164381"/>
<organism evidence="1 4">
    <name type="scientific">Deinococcus wulumuqiensis</name>
    <dbReference type="NCBI Taxonomy" id="980427"/>
    <lineage>
        <taxon>Bacteria</taxon>
        <taxon>Thermotogati</taxon>
        <taxon>Deinococcota</taxon>
        <taxon>Deinococci</taxon>
        <taxon>Deinococcales</taxon>
        <taxon>Deinococcaceae</taxon>
        <taxon>Deinococcus</taxon>
    </lineage>
</organism>
<evidence type="ECO:0008006" key="5">
    <source>
        <dbReference type="Google" id="ProtNLM"/>
    </source>
</evidence>
<gene>
    <name evidence="2" type="ORF">GCM10008021_16060</name>
    <name evidence="1" type="ORF">GCM10010914_21820</name>
</gene>
<dbReference type="Pfam" id="PF08761">
    <property type="entry name" value="dUTPase_2"/>
    <property type="match status" value="1"/>
</dbReference>
<dbReference type="Gene3D" id="1.10.4010.10">
    <property type="entry name" value="Type II deoxyuridine triphosphatase"/>
    <property type="match status" value="1"/>
</dbReference>
<proteinExistence type="predicted"/>
<reference evidence="1" key="4">
    <citation type="submission" date="2023-08" db="EMBL/GenBank/DDBJ databases">
        <authorList>
            <person name="Sun Q."/>
            <person name="Zhou Y."/>
        </authorList>
    </citation>
    <scope>NUCLEOTIDE SEQUENCE</scope>
    <source>
        <strain evidence="2">CGMCC 1.8884</strain>
        <strain evidence="1">CGMCC 1.8885</strain>
    </source>
</reference>
<accession>A0AAV4K8J0</accession>
<evidence type="ECO:0000313" key="2">
    <source>
        <dbReference type="EMBL" id="GGP29955.1"/>
    </source>
</evidence>
<sequence>MIYSLNYGDMLKRQAEIQRLGRMPEPQPARIRVAKLAEVGELTQAAKPDWVWWSKSGAAKTVDPTEVLAEAADVMHFTLLETLHCGKPWPESHAHYGQFELENPEVDTPLPELLLALSATDHLVRTGSLLCAIIARYGFTPDDLARAYWEKTEVNLERWREADEA</sequence>
<dbReference type="Proteomes" id="UP000652720">
    <property type="component" value="Unassembled WGS sequence"/>
</dbReference>
<dbReference type="SUPFAM" id="SSF101386">
    <property type="entry name" value="all-alpha NTP pyrophosphatases"/>
    <property type="match status" value="1"/>
</dbReference>
<reference evidence="2" key="1">
    <citation type="journal article" date="2014" name="Int. J. Syst. Evol. Microbiol.">
        <title>Complete genome of a new Firmicutes species belonging to the dominant human colonic microbiota ('Ruminococcus bicirculans') reveals two chromosomes and a selective capacity to utilize plant glucans.</title>
        <authorList>
            <consortium name="NISC Comparative Sequencing Program"/>
            <person name="Wegmann U."/>
            <person name="Louis P."/>
            <person name="Goesmann A."/>
            <person name="Henrissat B."/>
            <person name="Duncan S.H."/>
            <person name="Flint H.J."/>
        </authorList>
    </citation>
    <scope>NUCLEOTIDE SEQUENCE</scope>
    <source>
        <strain evidence="2">CGMCC 1.8884</strain>
    </source>
</reference>
<protein>
    <recommendedName>
        <fullName evidence="5">dUTPase</fullName>
    </recommendedName>
</protein>
<comment type="caution">
    <text evidence="1">The sequence shown here is derived from an EMBL/GenBank/DDBJ whole genome shotgun (WGS) entry which is preliminary data.</text>
</comment>
<evidence type="ECO:0000313" key="4">
    <source>
        <dbReference type="Proteomes" id="UP000652720"/>
    </source>
</evidence>
<dbReference type="EMBL" id="BMLZ01000018">
    <property type="protein sequence ID" value="GGP29955.1"/>
    <property type="molecule type" value="Genomic_DNA"/>
</dbReference>
<name>A0AAV4K8J0_9DEIO</name>
<reference evidence="1" key="2">
    <citation type="journal article" date="2014" name="Int. J. Syst. Evol. Microbiol.">
        <title>Complete genome sequence of Corynebacterium casei LMG S-19264T (=DSM 44701T), isolated from a smear-ripened cheese.</title>
        <authorList>
            <consortium name="US DOE Joint Genome Institute (JGI-PGF)"/>
            <person name="Walter F."/>
            <person name="Albersmeier A."/>
            <person name="Kalinowski J."/>
            <person name="Ruckert C."/>
        </authorList>
    </citation>
    <scope>NUCLEOTIDE SEQUENCE</scope>
    <source>
        <strain evidence="1">CGMCC 1.8885</strain>
    </source>
</reference>
<dbReference type="AlphaFoldDB" id="A0AAV4K8J0"/>
<dbReference type="Proteomes" id="UP000630135">
    <property type="component" value="Unassembled WGS sequence"/>
</dbReference>
<evidence type="ECO:0000313" key="1">
    <source>
        <dbReference type="EMBL" id="GGI87012.1"/>
    </source>
</evidence>